<dbReference type="PANTHER" id="PTHR40394:SF2">
    <property type="entry name" value="QUINOL:CYTOCHROME C OXIDOREDUCTASE MEMBRANE PROTEIN"/>
    <property type="match status" value="1"/>
</dbReference>
<accession>A0A1I5WLS4</accession>
<dbReference type="AlphaFoldDB" id="A0A1I5WLS4"/>
<dbReference type="EMBL" id="FOXH01000012">
    <property type="protein sequence ID" value="SFQ20649.1"/>
    <property type="molecule type" value="Genomic_DNA"/>
</dbReference>
<reference evidence="2 3" key="1">
    <citation type="submission" date="2016-10" db="EMBL/GenBank/DDBJ databases">
        <authorList>
            <person name="de Groot N.N."/>
        </authorList>
    </citation>
    <scope>NUCLEOTIDE SEQUENCE [LARGE SCALE GENOMIC DNA]</scope>
    <source>
        <strain evidence="3">E92,LMG 26720,CCM 7988</strain>
    </source>
</reference>
<dbReference type="Proteomes" id="UP000199306">
    <property type="component" value="Unassembled WGS sequence"/>
</dbReference>
<keyword evidence="3" id="KW-1185">Reference proteome</keyword>
<dbReference type="InterPro" id="IPR021776">
    <property type="entry name" value="ActD"/>
</dbReference>
<dbReference type="PANTHER" id="PTHR40394">
    <property type="entry name" value="LIPOPROTEIN-RELATED"/>
    <property type="match status" value="1"/>
</dbReference>
<sequence length="174" mass="19306">MDTNQKYLVGIYEDEDEVLHAVSEVRGKGVKIEEVYTPFPIHGLDVALGHPRTRIPKAAFLFGLTGLTCALSLISYTMVFDWPMIIGGKDAFALPDWIPVSFEGTVLFTAFGMVFTFLASNGLWPGKEPRLFDLRGTDDKFIMAVNLGSNRLSENEIESVLKESGAIEVNVKQF</sequence>
<gene>
    <name evidence="2" type="ORF">SAMN04515674_11239</name>
</gene>
<dbReference type="RefSeq" id="WP_092018584.1">
    <property type="nucleotide sequence ID" value="NZ_FOXH01000012.1"/>
</dbReference>
<evidence type="ECO:0000256" key="1">
    <source>
        <dbReference type="SAM" id="Phobius"/>
    </source>
</evidence>
<dbReference type="STRING" id="1079859.SAMN04515674_11239"/>
<keyword evidence="1" id="KW-0812">Transmembrane</keyword>
<dbReference type="OrthoDB" id="9792475at2"/>
<keyword evidence="1" id="KW-0472">Membrane</keyword>
<proteinExistence type="predicted"/>
<dbReference type="Pfam" id="PF11821">
    <property type="entry name" value="ActD"/>
    <property type="match status" value="1"/>
</dbReference>
<organism evidence="2 3">
    <name type="scientific">Pseudarcicella hirudinis</name>
    <dbReference type="NCBI Taxonomy" id="1079859"/>
    <lineage>
        <taxon>Bacteria</taxon>
        <taxon>Pseudomonadati</taxon>
        <taxon>Bacteroidota</taxon>
        <taxon>Cytophagia</taxon>
        <taxon>Cytophagales</taxon>
        <taxon>Flectobacillaceae</taxon>
        <taxon>Pseudarcicella</taxon>
    </lineage>
</organism>
<evidence type="ECO:0000313" key="3">
    <source>
        <dbReference type="Proteomes" id="UP000199306"/>
    </source>
</evidence>
<protein>
    <recommendedName>
        <fullName evidence="4">Quinol:cytochrome c oxidoreductase membrane protein</fullName>
    </recommendedName>
</protein>
<feature type="transmembrane region" description="Helical" evidence="1">
    <location>
        <begin position="100"/>
        <end position="124"/>
    </location>
</feature>
<name>A0A1I5WLS4_9BACT</name>
<evidence type="ECO:0000313" key="2">
    <source>
        <dbReference type="EMBL" id="SFQ20649.1"/>
    </source>
</evidence>
<keyword evidence="1" id="KW-1133">Transmembrane helix</keyword>
<evidence type="ECO:0008006" key="4">
    <source>
        <dbReference type="Google" id="ProtNLM"/>
    </source>
</evidence>
<feature type="transmembrane region" description="Helical" evidence="1">
    <location>
        <begin position="58"/>
        <end position="80"/>
    </location>
</feature>